<keyword evidence="6 7" id="KW-0472">Membrane</keyword>
<dbReference type="GO" id="GO:0005886">
    <property type="term" value="C:plasma membrane"/>
    <property type="evidence" value="ECO:0007669"/>
    <property type="project" value="UniProtKB-SubCell"/>
</dbReference>
<feature type="domain" description="Na+/H+ antiporter MnhB subunit-related protein" evidence="8">
    <location>
        <begin position="188"/>
        <end position="295"/>
    </location>
</feature>
<dbReference type="InterPro" id="IPR025383">
    <property type="entry name" value="MrpA_C/MbhD"/>
</dbReference>
<feature type="transmembrane region" description="Helical" evidence="7">
    <location>
        <begin position="31"/>
        <end position="49"/>
    </location>
</feature>
<keyword evidence="11" id="KW-1185">Reference proteome</keyword>
<organism evidence="10 11">
    <name type="scientific">Pseudohongiella spirulinae</name>
    <dbReference type="NCBI Taxonomy" id="1249552"/>
    <lineage>
        <taxon>Bacteria</taxon>
        <taxon>Pseudomonadati</taxon>
        <taxon>Pseudomonadota</taxon>
        <taxon>Gammaproteobacteria</taxon>
        <taxon>Pseudomonadales</taxon>
        <taxon>Pseudohongiellaceae</taxon>
        <taxon>Pseudohongiella</taxon>
    </lineage>
</organism>
<evidence type="ECO:0000256" key="4">
    <source>
        <dbReference type="ARBA" id="ARBA00022692"/>
    </source>
</evidence>
<evidence type="ECO:0000313" key="11">
    <source>
        <dbReference type="Proteomes" id="UP000065641"/>
    </source>
</evidence>
<dbReference type="PANTHER" id="PTHR33932:SF4">
    <property type="entry name" value="NA(+)_H(+) ANTIPORTER SUBUNIT B"/>
    <property type="match status" value="1"/>
</dbReference>
<evidence type="ECO:0000256" key="1">
    <source>
        <dbReference type="ARBA" id="ARBA00004651"/>
    </source>
</evidence>
<dbReference type="PANTHER" id="PTHR33932">
    <property type="entry name" value="NA(+)/H(+) ANTIPORTER SUBUNIT B"/>
    <property type="match status" value="1"/>
</dbReference>
<feature type="transmembrane region" description="Helical" evidence="7">
    <location>
        <begin position="180"/>
        <end position="205"/>
    </location>
</feature>
<dbReference type="InterPro" id="IPR007182">
    <property type="entry name" value="MnhB"/>
</dbReference>
<evidence type="ECO:0000256" key="3">
    <source>
        <dbReference type="ARBA" id="ARBA00022475"/>
    </source>
</evidence>
<feature type="transmembrane region" description="Helical" evidence="7">
    <location>
        <begin position="6"/>
        <end position="24"/>
    </location>
</feature>
<name>A0A0S2K9S2_9GAMM</name>
<feature type="transmembrane region" description="Helical" evidence="7">
    <location>
        <begin position="278"/>
        <end position="301"/>
    </location>
</feature>
<dbReference type="Pfam" id="PF04039">
    <property type="entry name" value="MnhB"/>
    <property type="match status" value="1"/>
</dbReference>
<comment type="subcellular location">
    <subcellularLocation>
        <location evidence="1">Cell membrane</location>
        <topology evidence="1">Multi-pass membrane protein</topology>
    </subcellularLocation>
</comment>
<dbReference type="Pfam" id="PF13244">
    <property type="entry name" value="MbhD"/>
    <property type="match status" value="1"/>
</dbReference>
<feature type="transmembrane region" description="Helical" evidence="7">
    <location>
        <begin position="246"/>
        <end position="266"/>
    </location>
</feature>
<keyword evidence="4 7" id="KW-0812">Transmembrane</keyword>
<evidence type="ECO:0000256" key="5">
    <source>
        <dbReference type="ARBA" id="ARBA00022989"/>
    </source>
</evidence>
<evidence type="ECO:0000256" key="6">
    <source>
        <dbReference type="ARBA" id="ARBA00023136"/>
    </source>
</evidence>
<dbReference type="STRING" id="1249552.PS2015_344"/>
<dbReference type="KEGG" id="pspi:PS2015_344"/>
<dbReference type="InterPro" id="IPR050622">
    <property type="entry name" value="CPA3_antiporter_subunitB"/>
</dbReference>
<dbReference type="AlphaFoldDB" id="A0A0S2K9S2"/>
<sequence>MTPELLIDLILALLLLIIAWSALFAPSRNDAMAMFIAFGVAVALIWARLGAPDLALAEAAIGAGLTGVLFLNAARQLPESGRTTTPRKSTIKAAVFVLLSVSLFFLMLTGPVGEQLTSPVSDTRIVEAMPDAGVSYPVTAVLLNFRAWDTLLELLVLLLALSGARQLYTSSHISKAPQVAAWPLLTGWTQILAPLLVIIGGYLLWSGSKAPGGAFQAGALIASAAVTLRIVGILPPLRWSFWLTRAVISVGAIVFLMVAIATSLFAEGWLNYPVELSAGIIITIEIFATLSIALTLALLIVGDHEDLRT</sequence>
<feature type="transmembrane region" description="Helical" evidence="7">
    <location>
        <begin position="217"/>
        <end position="234"/>
    </location>
</feature>
<evidence type="ECO:0000256" key="2">
    <source>
        <dbReference type="ARBA" id="ARBA00009425"/>
    </source>
</evidence>
<gene>
    <name evidence="10" type="ORF">PS2015_344</name>
</gene>
<protein>
    <submittedName>
        <fullName evidence="10">Sodium:proton antiporter</fullName>
    </submittedName>
</protein>
<dbReference type="OrthoDB" id="4962908at2"/>
<keyword evidence="3" id="KW-1003">Cell membrane</keyword>
<evidence type="ECO:0000313" key="10">
    <source>
        <dbReference type="EMBL" id="ALO45034.1"/>
    </source>
</evidence>
<accession>A0A0S2K9S2</accession>
<dbReference type="EMBL" id="CP013189">
    <property type="protein sequence ID" value="ALO45034.1"/>
    <property type="molecule type" value="Genomic_DNA"/>
</dbReference>
<feature type="transmembrane region" description="Helical" evidence="7">
    <location>
        <begin position="93"/>
        <end position="112"/>
    </location>
</feature>
<evidence type="ECO:0000256" key="7">
    <source>
        <dbReference type="SAM" id="Phobius"/>
    </source>
</evidence>
<proteinExistence type="inferred from homology"/>
<evidence type="ECO:0000259" key="9">
    <source>
        <dbReference type="Pfam" id="PF13244"/>
    </source>
</evidence>
<dbReference type="Proteomes" id="UP000065641">
    <property type="component" value="Chromosome"/>
</dbReference>
<keyword evidence="5 7" id="KW-1133">Transmembrane helix</keyword>
<feature type="domain" description="MrpA C-terminal/MbhD" evidence="9">
    <location>
        <begin position="13"/>
        <end position="79"/>
    </location>
</feature>
<feature type="transmembrane region" description="Helical" evidence="7">
    <location>
        <begin position="55"/>
        <end position="73"/>
    </location>
</feature>
<comment type="similarity">
    <text evidence="2">Belongs to the CPA3 antiporters (TC 2.A.63) subunit B family.</text>
</comment>
<dbReference type="PATRIC" id="fig|1249552.3.peg.351"/>
<reference evidence="10 11" key="1">
    <citation type="submission" date="2015-11" db="EMBL/GenBank/DDBJ databases">
        <authorList>
            <person name="Zhang Y."/>
            <person name="Guo Z."/>
        </authorList>
    </citation>
    <scope>NUCLEOTIDE SEQUENCE [LARGE SCALE GENOMIC DNA]</scope>
    <source>
        <strain evidence="10 11">KCTC 32221</strain>
    </source>
</reference>
<dbReference type="RefSeq" id="WP_058020543.1">
    <property type="nucleotide sequence ID" value="NZ_CP013189.1"/>
</dbReference>
<evidence type="ECO:0000259" key="8">
    <source>
        <dbReference type="Pfam" id="PF04039"/>
    </source>
</evidence>